<dbReference type="PANTHER" id="PTHR47506">
    <property type="entry name" value="TRANSCRIPTIONAL REGULATORY PROTEIN"/>
    <property type="match status" value="1"/>
</dbReference>
<feature type="DNA-binding region" description="H-T-H motif" evidence="4">
    <location>
        <begin position="33"/>
        <end position="52"/>
    </location>
</feature>
<sequence>MIDGRLVRGERTRQAVLGRAVALASVEGLKGMSLARLAQGLDVSKSALFSHWPDKLHLQLAVIEHARRQWIEEIVRPALREPRGVRRLWALHAYRMDFYEKRVLPGGCFFAAVEPEVDDHPGPVRDAIAAAKHDFEVLITTLIAQAAEIGELPPETDAAQLAFEIQALGAAVITHTLVLRQDPSIRFARRAVLDRLRSLATDPRVIPEASP</sequence>
<evidence type="ECO:0000256" key="4">
    <source>
        <dbReference type="PROSITE-ProRule" id="PRU00335"/>
    </source>
</evidence>
<dbReference type="Proteomes" id="UP000334990">
    <property type="component" value="Unassembled WGS sequence"/>
</dbReference>
<keyword evidence="2 4" id="KW-0238">DNA-binding</keyword>
<organism evidence="6 7">
    <name type="scientific">Acrocarpospora corrugata</name>
    <dbReference type="NCBI Taxonomy" id="35763"/>
    <lineage>
        <taxon>Bacteria</taxon>
        <taxon>Bacillati</taxon>
        <taxon>Actinomycetota</taxon>
        <taxon>Actinomycetes</taxon>
        <taxon>Streptosporangiales</taxon>
        <taxon>Streptosporangiaceae</taxon>
        <taxon>Acrocarpospora</taxon>
    </lineage>
</organism>
<dbReference type="Pfam" id="PF16925">
    <property type="entry name" value="TetR_C_13"/>
    <property type="match status" value="1"/>
</dbReference>
<dbReference type="PROSITE" id="PS50977">
    <property type="entry name" value="HTH_TETR_2"/>
    <property type="match status" value="1"/>
</dbReference>
<dbReference type="InterPro" id="IPR036271">
    <property type="entry name" value="Tet_transcr_reg_TetR-rel_C_sf"/>
</dbReference>
<evidence type="ECO:0000256" key="3">
    <source>
        <dbReference type="ARBA" id="ARBA00023163"/>
    </source>
</evidence>
<dbReference type="AlphaFoldDB" id="A0A5M3W7M9"/>
<dbReference type="InterPro" id="IPR001647">
    <property type="entry name" value="HTH_TetR"/>
</dbReference>
<name>A0A5M3W7M9_9ACTN</name>
<dbReference type="PANTHER" id="PTHR47506:SF6">
    <property type="entry name" value="HTH-TYPE TRANSCRIPTIONAL REPRESSOR NEMR"/>
    <property type="match status" value="1"/>
</dbReference>
<reference evidence="6 7" key="1">
    <citation type="submission" date="2019-10" db="EMBL/GenBank/DDBJ databases">
        <title>Whole genome shotgun sequence of Acrocarpospora corrugata NBRC 13972.</title>
        <authorList>
            <person name="Ichikawa N."/>
            <person name="Kimura A."/>
            <person name="Kitahashi Y."/>
            <person name="Komaki H."/>
            <person name="Oguchi A."/>
        </authorList>
    </citation>
    <scope>NUCLEOTIDE SEQUENCE [LARGE SCALE GENOMIC DNA]</scope>
    <source>
        <strain evidence="6 7">NBRC 13972</strain>
    </source>
</reference>
<dbReference type="InterPro" id="IPR011075">
    <property type="entry name" value="TetR_C"/>
</dbReference>
<dbReference type="RefSeq" id="WP_155340352.1">
    <property type="nucleotide sequence ID" value="NZ_BAAABN010000020.1"/>
</dbReference>
<feature type="domain" description="HTH tetR-type" evidence="5">
    <location>
        <begin position="10"/>
        <end position="70"/>
    </location>
</feature>
<proteinExistence type="predicted"/>
<evidence type="ECO:0000313" key="7">
    <source>
        <dbReference type="Proteomes" id="UP000334990"/>
    </source>
</evidence>
<keyword evidence="1" id="KW-0805">Transcription regulation</keyword>
<comment type="caution">
    <text evidence="6">The sequence shown here is derived from an EMBL/GenBank/DDBJ whole genome shotgun (WGS) entry which is preliminary data.</text>
</comment>
<gene>
    <name evidence="6" type="ORF">Acor_63080</name>
</gene>
<dbReference type="Pfam" id="PF00440">
    <property type="entry name" value="TetR_N"/>
    <property type="match status" value="1"/>
</dbReference>
<dbReference type="SUPFAM" id="SSF48498">
    <property type="entry name" value="Tetracyclin repressor-like, C-terminal domain"/>
    <property type="match status" value="1"/>
</dbReference>
<dbReference type="Gene3D" id="1.10.10.60">
    <property type="entry name" value="Homeodomain-like"/>
    <property type="match status" value="1"/>
</dbReference>
<protein>
    <submittedName>
        <fullName evidence="6">TetR family transcriptional regulator</fullName>
    </submittedName>
</protein>
<dbReference type="InterPro" id="IPR009057">
    <property type="entry name" value="Homeodomain-like_sf"/>
</dbReference>
<evidence type="ECO:0000313" key="6">
    <source>
        <dbReference type="EMBL" id="GES04240.1"/>
    </source>
</evidence>
<evidence type="ECO:0000259" key="5">
    <source>
        <dbReference type="PROSITE" id="PS50977"/>
    </source>
</evidence>
<dbReference type="EMBL" id="BLAD01000079">
    <property type="protein sequence ID" value="GES04240.1"/>
    <property type="molecule type" value="Genomic_DNA"/>
</dbReference>
<dbReference type="GO" id="GO:0003677">
    <property type="term" value="F:DNA binding"/>
    <property type="evidence" value="ECO:0007669"/>
    <property type="project" value="UniProtKB-UniRule"/>
</dbReference>
<accession>A0A5M3W7M9</accession>
<evidence type="ECO:0000256" key="1">
    <source>
        <dbReference type="ARBA" id="ARBA00023015"/>
    </source>
</evidence>
<dbReference type="SUPFAM" id="SSF46689">
    <property type="entry name" value="Homeodomain-like"/>
    <property type="match status" value="1"/>
</dbReference>
<dbReference type="Gene3D" id="1.10.357.10">
    <property type="entry name" value="Tetracycline Repressor, domain 2"/>
    <property type="match status" value="1"/>
</dbReference>
<keyword evidence="7" id="KW-1185">Reference proteome</keyword>
<dbReference type="OrthoDB" id="326421at2"/>
<keyword evidence="3" id="KW-0804">Transcription</keyword>
<evidence type="ECO:0000256" key="2">
    <source>
        <dbReference type="ARBA" id="ARBA00023125"/>
    </source>
</evidence>